<dbReference type="Proteomes" id="UP000094527">
    <property type="component" value="Unassembled WGS sequence"/>
</dbReference>
<protein>
    <submittedName>
        <fullName evidence="1">Uncharacterized protein</fullName>
    </submittedName>
</protein>
<accession>A0A1D2MLC3</accession>
<dbReference type="AlphaFoldDB" id="A0A1D2MLC3"/>
<evidence type="ECO:0000313" key="1">
    <source>
        <dbReference type="EMBL" id="ODM93728.1"/>
    </source>
</evidence>
<dbReference type="EMBL" id="LJIJ01000927">
    <property type="protein sequence ID" value="ODM93728.1"/>
    <property type="molecule type" value="Genomic_DNA"/>
</dbReference>
<organism evidence="1 2">
    <name type="scientific">Orchesella cincta</name>
    <name type="common">Springtail</name>
    <name type="synonym">Podura cincta</name>
    <dbReference type="NCBI Taxonomy" id="48709"/>
    <lineage>
        <taxon>Eukaryota</taxon>
        <taxon>Metazoa</taxon>
        <taxon>Ecdysozoa</taxon>
        <taxon>Arthropoda</taxon>
        <taxon>Hexapoda</taxon>
        <taxon>Collembola</taxon>
        <taxon>Entomobryomorpha</taxon>
        <taxon>Entomobryoidea</taxon>
        <taxon>Orchesellidae</taxon>
        <taxon>Orchesellinae</taxon>
        <taxon>Orchesella</taxon>
    </lineage>
</organism>
<proteinExistence type="predicted"/>
<comment type="caution">
    <text evidence="1">The sequence shown here is derived from an EMBL/GenBank/DDBJ whole genome shotgun (WGS) entry which is preliminary data.</text>
</comment>
<reference evidence="1 2" key="1">
    <citation type="journal article" date="2016" name="Genome Biol. Evol.">
        <title>Gene Family Evolution Reflects Adaptation to Soil Environmental Stressors in the Genome of the Collembolan Orchesella cincta.</title>
        <authorList>
            <person name="Faddeeva-Vakhrusheva A."/>
            <person name="Derks M.F."/>
            <person name="Anvar S.Y."/>
            <person name="Agamennone V."/>
            <person name="Suring W."/>
            <person name="Smit S."/>
            <person name="van Straalen N.M."/>
            <person name="Roelofs D."/>
        </authorList>
    </citation>
    <scope>NUCLEOTIDE SEQUENCE [LARGE SCALE GENOMIC DNA]</scope>
    <source>
        <tissue evidence="1">Mixed pool</tissue>
    </source>
</reference>
<gene>
    <name evidence="1" type="ORF">Ocin01_12953</name>
</gene>
<evidence type="ECO:0000313" key="2">
    <source>
        <dbReference type="Proteomes" id="UP000094527"/>
    </source>
</evidence>
<name>A0A1D2MLC3_ORCCI</name>
<sequence length="70" mass="8851">MLWFYFLDNFEELYWQTQLLDRIWSKKYSLLYRFFPRWLVLKHPAFIKETSVRKREYQASKPFIPKVKSV</sequence>
<keyword evidence="2" id="KW-1185">Reference proteome</keyword>